<sequence>MEGFIDMERVYVNKSRMGFYRLVLLAVVLVFGWTLTAWGKDNPTKKETIAFIQEKCDNLKITEDVTSRVYPDENDDCTFIVKITGAQSYRKYIVPLKEMDPGAIKNGFDTSLGMYTDFINIGVILTSREDKKEKTKPVKAITVSYDDKKQERKTEENHEDVTFTCNTERSAEKVGRAMSHLIVLCGGKADLF</sequence>
<name>A0A0F3GT59_9BACT</name>
<keyword evidence="2" id="KW-1185">Reference proteome</keyword>
<gene>
    <name evidence="1" type="ORF">MBAV_003941</name>
</gene>
<comment type="caution">
    <text evidence="1">The sequence shown here is derived from an EMBL/GenBank/DDBJ whole genome shotgun (WGS) entry which is preliminary data.</text>
</comment>
<reference evidence="1 2" key="1">
    <citation type="submission" date="2015-02" db="EMBL/GenBank/DDBJ databases">
        <title>Single-cell genomics of uncultivated deep-branching MTB reveals a conserved set of magnetosome genes.</title>
        <authorList>
            <person name="Kolinko S."/>
            <person name="Richter M."/>
            <person name="Glockner F.O."/>
            <person name="Brachmann A."/>
            <person name="Schuler D."/>
        </authorList>
    </citation>
    <scope>NUCLEOTIDE SEQUENCE [LARGE SCALE GENOMIC DNA]</scope>
    <source>
        <strain evidence="1">TM-1</strain>
    </source>
</reference>
<proteinExistence type="predicted"/>
<dbReference type="EMBL" id="LACI01001702">
    <property type="protein sequence ID" value="KJU83853.1"/>
    <property type="molecule type" value="Genomic_DNA"/>
</dbReference>
<protein>
    <submittedName>
        <fullName evidence="1">Uncharacterized protein</fullName>
    </submittedName>
</protein>
<accession>A0A0F3GT59</accession>
<dbReference type="Proteomes" id="UP000033423">
    <property type="component" value="Unassembled WGS sequence"/>
</dbReference>
<evidence type="ECO:0000313" key="1">
    <source>
        <dbReference type="EMBL" id="KJU83853.1"/>
    </source>
</evidence>
<evidence type="ECO:0000313" key="2">
    <source>
        <dbReference type="Proteomes" id="UP000033423"/>
    </source>
</evidence>
<dbReference type="AlphaFoldDB" id="A0A0F3GT59"/>
<organism evidence="1 2">
    <name type="scientific">Candidatus Magnetobacterium bavaricum</name>
    <dbReference type="NCBI Taxonomy" id="29290"/>
    <lineage>
        <taxon>Bacteria</taxon>
        <taxon>Pseudomonadati</taxon>
        <taxon>Nitrospirota</taxon>
        <taxon>Thermodesulfovibrionia</taxon>
        <taxon>Thermodesulfovibrionales</taxon>
        <taxon>Candidatus Magnetobacteriaceae</taxon>
        <taxon>Candidatus Magnetobacterium</taxon>
    </lineage>
</organism>